<dbReference type="Proteomes" id="UP000033358">
    <property type="component" value="Unassembled WGS sequence"/>
</dbReference>
<dbReference type="PRINTS" id="PR00998">
    <property type="entry name" value="CRBOXYPTASET"/>
</dbReference>
<comment type="cofactor">
    <cofactor evidence="2">
        <name>Zn(2+)</name>
        <dbReference type="ChEBI" id="CHEBI:29105"/>
    </cofactor>
    <text evidence="2">Binds 1 zinc ion per subunit.</text>
</comment>
<evidence type="ECO:0000256" key="3">
    <source>
        <dbReference type="PIRSR" id="PIRSR006615-2"/>
    </source>
</evidence>
<dbReference type="AlphaFoldDB" id="A0A0F5MPC7"/>
<dbReference type="InterPro" id="IPR001333">
    <property type="entry name" value="Peptidase_M32_Taq"/>
</dbReference>
<dbReference type="Gene3D" id="1.10.1370.30">
    <property type="match status" value="1"/>
</dbReference>
<feature type="binding site" evidence="2">
    <location>
        <position position="263"/>
    </location>
    <ligand>
        <name>Zn(2+)</name>
        <dbReference type="ChEBI" id="CHEBI:29105"/>
        <note>catalytic</note>
    </ligand>
</feature>
<feature type="active site" description="Proton donor/acceptor" evidence="3">
    <location>
        <position position="264"/>
    </location>
</feature>
<dbReference type="GO" id="GO:0004181">
    <property type="term" value="F:metallocarboxypeptidase activity"/>
    <property type="evidence" value="ECO:0007669"/>
    <property type="project" value="UniProtKB-UniRule"/>
</dbReference>
<evidence type="ECO:0000313" key="5">
    <source>
        <dbReference type="Proteomes" id="UP000033358"/>
    </source>
</evidence>
<feature type="binding site" evidence="2">
    <location>
        <position position="293"/>
    </location>
    <ligand>
        <name>Zn(2+)</name>
        <dbReference type="ChEBI" id="CHEBI:29105"/>
        <note>catalytic</note>
    </ligand>
</feature>
<protein>
    <recommendedName>
        <fullName evidence="1">Metal-dependent carboxypeptidase</fullName>
        <ecNumber evidence="1">3.4.17.19</ecNumber>
    </recommendedName>
</protein>
<dbReference type="PANTHER" id="PTHR34217">
    <property type="entry name" value="METAL-DEPENDENT CARBOXYPEPTIDASE"/>
    <property type="match status" value="1"/>
</dbReference>
<keyword evidence="1" id="KW-0482">Metalloprotease</keyword>
<comment type="caution">
    <text evidence="4">The sequence shown here is derived from an EMBL/GenBank/DDBJ whole genome shotgun (WGS) entry which is preliminary data.</text>
</comment>
<dbReference type="PROSITE" id="PS52034">
    <property type="entry name" value="PEPTIDASE_M32"/>
    <property type="match status" value="1"/>
</dbReference>
<keyword evidence="5" id="KW-1185">Reference proteome</keyword>
<evidence type="ECO:0000256" key="2">
    <source>
        <dbReference type="PIRSR" id="PIRSR006615-1"/>
    </source>
</evidence>
<comment type="similarity">
    <text evidence="1">Belongs to the peptidase M32 family.</text>
</comment>
<keyword evidence="1" id="KW-0645">Protease</keyword>
<feature type="binding site" evidence="2">
    <location>
        <position position="267"/>
    </location>
    <ligand>
        <name>Zn(2+)</name>
        <dbReference type="ChEBI" id="CHEBI:29105"/>
        <note>catalytic</note>
    </ligand>
</feature>
<reference evidence="4 5" key="1">
    <citation type="submission" date="2015-02" db="EMBL/GenBank/DDBJ databases">
        <title>Single cell genomics of a rare environmental alphaproteobacterium provides unique insights into Rickettsiaceae evolution.</title>
        <authorList>
            <person name="Martijn J."/>
            <person name="Schulz F."/>
            <person name="Zaremba-Niedzwiedzka K."/>
            <person name="Viklund J."/>
            <person name="Stepanauskas R."/>
            <person name="Andersson S.G.E."/>
            <person name="Horn M."/>
            <person name="Guy L."/>
            <person name="Ettema T.J.G."/>
        </authorList>
    </citation>
    <scope>NUCLEOTIDE SEQUENCE [LARGE SCALE GENOMIC DNA]</scope>
    <source>
        <strain evidence="4 5">SCGC AAA041-L04</strain>
    </source>
</reference>
<dbReference type="SUPFAM" id="SSF55486">
    <property type="entry name" value="Metalloproteases ('zincins'), catalytic domain"/>
    <property type="match status" value="1"/>
</dbReference>
<proteinExistence type="inferred from homology"/>
<organism evidence="4 5">
    <name type="scientific">Candidatus Arcanibacter lacustris</name>
    <dbReference type="NCBI Taxonomy" id="1607817"/>
    <lineage>
        <taxon>Bacteria</taxon>
        <taxon>Pseudomonadati</taxon>
        <taxon>Pseudomonadota</taxon>
        <taxon>Alphaproteobacteria</taxon>
        <taxon>Rickettsiales</taxon>
        <taxon>Candidatus Arcanibacter</taxon>
    </lineage>
</organism>
<dbReference type="GO" id="GO:0006508">
    <property type="term" value="P:proteolysis"/>
    <property type="evidence" value="ECO:0007669"/>
    <property type="project" value="UniProtKB-UniRule"/>
</dbReference>
<sequence>MKHYLELENICSRMTILGNAGSILAWDVAVNIPQNSIETCSEQMSLLQVISHELLTSNKLGDCLANIDLEILDPWQKRNVELVTKSRDLALLLDPRLITSFTNATSISEMKWRDARKNNDYKSYMPYLAEVVKLTKEITIPKAEKLGCSLYDALIDNYEPNLSSKKIEPIFAKLESFLKDFIPEVMDHQKKNNYDVLTSKLEISDEIQFALGKKFMDLLGFDFSRGRLDLSTHPQCGGYRDDTRITTRFDKNDLISGLMGVVHETGHALYNQNLPSQMKNQPVGSCIGMAMHESQSLIMEMQVGRSREFLNFASKQIKEITGHNIDEFEASSLFTKVNRVNPDFIRVDADEVTYPAHIIMRYKIERRIIEGNLDLKDLPEIWQIEQEKILGIRPPSDRLGCLQDIHWPAGLFGYFPSYSIGAIMSAAFFDTAKSKIPELTSDIESGNFTKLVGWLNENIHSQGLLYYSEELLKKTTGKELDVDLYINYLKNKFLA</sequence>
<keyword evidence="1 2" id="KW-0479">Metal-binding</keyword>
<keyword evidence="2" id="KW-0862">Zinc</keyword>
<accession>A0A0F5MPC7</accession>
<comment type="function">
    <text evidence="1">Broad specificity carboxypetidase that releases amino acids sequentially from the C-terminus, including neutral, aromatic, polar and basic residues.</text>
</comment>
<dbReference type="PATRIC" id="fig|1607817.3.peg.257"/>
<comment type="catalytic activity">
    <reaction evidence="1">
        <text>Release of a C-terminal amino acid with broad specificity, except for -Pro.</text>
        <dbReference type="EC" id="3.4.17.19"/>
    </reaction>
</comment>
<evidence type="ECO:0000256" key="1">
    <source>
        <dbReference type="PIRNR" id="PIRNR006615"/>
    </source>
</evidence>
<keyword evidence="1 4" id="KW-0121">Carboxypeptidase</keyword>
<keyword evidence="1 4" id="KW-0378">Hydrolase</keyword>
<name>A0A0F5MPC7_9RICK</name>
<gene>
    <name evidence="4" type="ORF">SZ25_00255</name>
</gene>
<dbReference type="Pfam" id="PF02074">
    <property type="entry name" value="Peptidase_M32"/>
    <property type="match status" value="1"/>
</dbReference>
<dbReference type="CDD" id="cd06460">
    <property type="entry name" value="M32_Taq"/>
    <property type="match status" value="1"/>
</dbReference>
<dbReference type="PANTHER" id="PTHR34217:SF1">
    <property type="entry name" value="CARBOXYPEPTIDASE 1"/>
    <property type="match status" value="1"/>
</dbReference>
<dbReference type="EMBL" id="JYHA01000035">
    <property type="protein sequence ID" value="KKB96640.1"/>
    <property type="molecule type" value="Genomic_DNA"/>
</dbReference>
<dbReference type="PIRSF" id="PIRSF006615">
    <property type="entry name" value="Zn_crbxpep_Taq"/>
    <property type="match status" value="1"/>
</dbReference>
<evidence type="ECO:0000313" key="4">
    <source>
        <dbReference type="EMBL" id="KKB96640.1"/>
    </source>
</evidence>
<dbReference type="GO" id="GO:0046872">
    <property type="term" value="F:metal ion binding"/>
    <property type="evidence" value="ECO:0007669"/>
    <property type="project" value="UniProtKB-KW"/>
</dbReference>
<dbReference type="EC" id="3.4.17.19" evidence="1"/>